<dbReference type="SUPFAM" id="SSF49265">
    <property type="entry name" value="Fibronectin type III"/>
    <property type="match status" value="1"/>
</dbReference>
<dbReference type="InterPro" id="IPR036116">
    <property type="entry name" value="FN3_sf"/>
</dbReference>
<feature type="domain" description="Ig-like" evidence="9">
    <location>
        <begin position="4144"/>
        <end position="4234"/>
    </location>
</feature>
<dbReference type="InterPro" id="IPR050958">
    <property type="entry name" value="Cell_Adh-Cytoskel_Orgn"/>
</dbReference>
<dbReference type="GO" id="GO:0005886">
    <property type="term" value="C:plasma membrane"/>
    <property type="evidence" value="ECO:0007669"/>
    <property type="project" value="TreeGrafter"/>
</dbReference>
<dbReference type="GO" id="GO:0043025">
    <property type="term" value="C:neuronal cell body"/>
    <property type="evidence" value="ECO:0007669"/>
    <property type="project" value="TreeGrafter"/>
</dbReference>
<dbReference type="InterPro" id="IPR003598">
    <property type="entry name" value="Ig_sub2"/>
</dbReference>
<proteinExistence type="inferred from homology"/>
<feature type="domain" description="Ig-like" evidence="9">
    <location>
        <begin position="1018"/>
        <end position="1107"/>
    </location>
</feature>
<name>A0A915NYV0_9BILA</name>
<feature type="domain" description="Ig-like" evidence="9">
    <location>
        <begin position="3374"/>
        <end position="3465"/>
    </location>
</feature>
<feature type="domain" description="Ig-like" evidence="9">
    <location>
        <begin position="1537"/>
        <end position="1629"/>
    </location>
</feature>
<evidence type="ECO:0000256" key="8">
    <source>
        <dbReference type="SAM" id="MobiDB-lite"/>
    </source>
</evidence>
<keyword evidence="4" id="KW-0732">Signal</keyword>
<reference evidence="12" key="1">
    <citation type="submission" date="2022-11" db="UniProtKB">
        <authorList>
            <consortium name="WormBaseParasite"/>
        </authorList>
    </citation>
    <scope>IDENTIFICATION</scope>
</reference>
<dbReference type="SMART" id="SM00409">
    <property type="entry name" value="IG"/>
    <property type="match status" value="54"/>
</dbReference>
<feature type="domain" description="Ig-like" evidence="9">
    <location>
        <begin position="5457"/>
        <end position="5548"/>
    </location>
</feature>
<feature type="region of interest" description="Disordered" evidence="8">
    <location>
        <begin position="25"/>
        <end position="58"/>
    </location>
</feature>
<feature type="domain" description="Ig-like" evidence="9">
    <location>
        <begin position="679"/>
        <end position="797"/>
    </location>
</feature>
<evidence type="ECO:0000256" key="1">
    <source>
        <dbReference type="ARBA" id="ARBA00004161"/>
    </source>
</evidence>
<organism evidence="11 12">
    <name type="scientific">Meloidogyne floridensis</name>
    <dbReference type="NCBI Taxonomy" id="298350"/>
    <lineage>
        <taxon>Eukaryota</taxon>
        <taxon>Metazoa</taxon>
        <taxon>Ecdysozoa</taxon>
        <taxon>Nematoda</taxon>
        <taxon>Chromadorea</taxon>
        <taxon>Rhabditida</taxon>
        <taxon>Tylenchina</taxon>
        <taxon>Tylenchomorpha</taxon>
        <taxon>Tylenchoidea</taxon>
        <taxon>Meloidogynidae</taxon>
        <taxon>Meloidogyninae</taxon>
        <taxon>Meloidogyne</taxon>
    </lineage>
</organism>
<dbReference type="GO" id="GO:0031672">
    <property type="term" value="C:A band"/>
    <property type="evidence" value="ECO:0007669"/>
    <property type="project" value="UniProtKB-SubCell"/>
</dbReference>
<feature type="domain" description="Ig-like" evidence="9">
    <location>
        <begin position="2960"/>
        <end position="3052"/>
    </location>
</feature>
<feature type="domain" description="Ig-like" evidence="9">
    <location>
        <begin position="3758"/>
        <end position="3849"/>
    </location>
</feature>
<accession>A0A915NYV0</accession>
<feature type="domain" description="Ig-like" evidence="9">
    <location>
        <begin position="4671"/>
        <end position="4763"/>
    </location>
</feature>
<dbReference type="FunFam" id="2.60.40.10:FF:000345">
    <property type="entry name" value="Muscle M-line assembly protein unc-89"/>
    <property type="match status" value="5"/>
</dbReference>
<evidence type="ECO:0000313" key="11">
    <source>
        <dbReference type="Proteomes" id="UP000887560"/>
    </source>
</evidence>
<feature type="domain" description="Ig-like" evidence="9">
    <location>
        <begin position="2842"/>
        <end position="2945"/>
    </location>
</feature>
<dbReference type="SMART" id="SM00406">
    <property type="entry name" value="IGv"/>
    <property type="match status" value="8"/>
</dbReference>
<evidence type="ECO:0000256" key="5">
    <source>
        <dbReference type="ARBA" id="ARBA00022737"/>
    </source>
</evidence>
<feature type="domain" description="Ig-like" evidence="9">
    <location>
        <begin position="5812"/>
        <end position="5901"/>
    </location>
</feature>
<dbReference type="Proteomes" id="UP000887560">
    <property type="component" value="Unplaced"/>
</dbReference>
<dbReference type="PANTHER" id="PTHR45080">
    <property type="entry name" value="CONTACTIN 5"/>
    <property type="match status" value="1"/>
</dbReference>
<dbReference type="InterPro" id="IPR036179">
    <property type="entry name" value="Ig-like_dom_sf"/>
</dbReference>
<feature type="domain" description="Ig-like" evidence="9">
    <location>
        <begin position="2534"/>
        <end position="2624"/>
    </location>
</feature>
<dbReference type="SMART" id="SM00408">
    <property type="entry name" value="IGc2"/>
    <property type="match status" value="45"/>
</dbReference>
<feature type="domain" description="Ig-like" evidence="9">
    <location>
        <begin position="1942"/>
        <end position="2036"/>
    </location>
</feature>
<feature type="domain" description="Ig-like" evidence="9">
    <location>
        <begin position="547"/>
        <end position="647"/>
    </location>
</feature>
<feature type="domain" description="Ig-like" evidence="9">
    <location>
        <begin position="4051"/>
        <end position="4141"/>
    </location>
</feature>
<feature type="domain" description="Ig-like" evidence="9">
    <location>
        <begin position="3282"/>
        <end position="3373"/>
    </location>
</feature>
<feature type="domain" description="Ig-like" evidence="9">
    <location>
        <begin position="4778"/>
        <end position="4870"/>
    </location>
</feature>
<feature type="domain" description="Ig-like" evidence="9">
    <location>
        <begin position="2143"/>
        <end position="2232"/>
    </location>
</feature>
<feature type="domain" description="Ig-like" evidence="9">
    <location>
        <begin position="5341"/>
        <end position="5435"/>
    </location>
</feature>
<dbReference type="SUPFAM" id="SSF48726">
    <property type="entry name" value="Immunoglobulin"/>
    <property type="match status" value="55"/>
</dbReference>
<feature type="domain" description="Ig-like" evidence="9">
    <location>
        <begin position="4995"/>
        <end position="5086"/>
    </location>
</feature>
<dbReference type="FunFam" id="2.60.40.10:FF:000032">
    <property type="entry name" value="palladin isoform X1"/>
    <property type="match status" value="5"/>
</dbReference>
<feature type="domain" description="Ig-like" evidence="9">
    <location>
        <begin position="4561"/>
        <end position="4655"/>
    </location>
</feature>
<feature type="domain" description="Ig-like" evidence="9">
    <location>
        <begin position="5714"/>
        <end position="5807"/>
    </location>
</feature>
<dbReference type="InterPro" id="IPR003599">
    <property type="entry name" value="Ig_sub"/>
</dbReference>
<dbReference type="InterPro" id="IPR007110">
    <property type="entry name" value="Ig-like_dom"/>
</dbReference>
<evidence type="ECO:0000256" key="3">
    <source>
        <dbReference type="ARBA" id="ARBA00022490"/>
    </source>
</evidence>
<feature type="domain" description="Ig-like" evidence="9">
    <location>
        <begin position="2436"/>
        <end position="2526"/>
    </location>
</feature>
<dbReference type="FunFam" id="2.60.40.10:FF:001436">
    <property type="entry name" value="Muscle M-line assembly protein unc-89"/>
    <property type="match status" value="1"/>
</dbReference>
<feature type="domain" description="Ig-like" evidence="9">
    <location>
        <begin position="4454"/>
        <end position="4543"/>
    </location>
</feature>
<dbReference type="InterPro" id="IPR013106">
    <property type="entry name" value="Ig_V-set"/>
</dbReference>
<keyword evidence="11" id="KW-1185">Reference proteome</keyword>
<feature type="domain" description="Ig-like" evidence="9">
    <location>
        <begin position="1115"/>
        <end position="1217"/>
    </location>
</feature>
<dbReference type="InterPro" id="IPR013783">
    <property type="entry name" value="Ig-like_fold"/>
</dbReference>
<feature type="region of interest" description="Disordered" evidence="8">
    <location>
        <begin position="5325"/>
        <end position="5345"/>
    </location>
</feature>
<feature type="domain" description="Ig-like" evidence="9">
    <location>
        <begin position="2240"/>
        <end position="2330"/>
    </location>
</feature>
<dbReference type="WBParaSite" id="scf7180000421964.g7982">
    <property type="protein sequence ID" value="scf7180000421964.g7982"/>
    <property type="gene ID" value="scf7180000421964.g7982"/>
</dbReference>
<feature type="domain" description="Ig-like" evidence="9">
    <location>
        <begin position="2338"/>
        <end position="2428"/>
    </location>
</feature>
<dbReference type="FunFam" id="2.60.40.10:FF:000107">
    <property type="entry name" value="Myosin, light chain kinase a"/>
    <property type="match status" value="10"/>
</dbReference>
<dbReference type="InterPro" id="IPR003961">
    <property type="entry name" value="FN3_dom"/>
</dbReference>
<feature type="domain" description="Ig-like" evidence="9">
    <location>
        <begin position="3178"/>
        <end position="3266"/>
    </location>
</feature>
<dbReference type="GO" id="GO:0007156">
    <property type="term" value="P:homophilic cell adhesion via plasma membrane adhesion molecules"/>
    <property type="evidence" value="ECO:0007669"/>
    <property type="project" value="TreeGrafter"/>
</dbReference>
<feature type="domain" description="Ig-like" evidence="9">
    <location>
        <begin position="2044"/>
        <end position="2135"/>
    </location>
</feature>
<dbReference type="FunFam" id="2.60.40.10:FF:000344">
    <property type="entry name" value="Muscle M-line assembly protein unc-89"/>
    <property type="match status" value="2"/>
</dbReference>
<feature type="domain" description="Ig-like" evidence="9">
    <location>
        <begin position="5230"/>
        <end position="5319"/>
    </location>
</feature>
<keyword evidence="7" id="KW-0393">Immunoglobulin domain</keyword>
<evidence type="ECO:0000256" key="7">
    <source>
        <dbReference type="ARBA" id="ARBA00023319"/>
    </source>
</evidence>
<feature type="domain" description="Ig-like" evidence="9">
    <location>
        <begin position="3950"/>
        <end position="4041"/>
    </location>
</feature>
<evidence type="ECO:0000256" key="4">
    <source>
        <dbReference type="ARBA" id="ARBA00022729"/>
    </source>
</evidence>
<feature type="domain" description="Ig-like" evidence="9">
    <location>
        <begin position="1219"/>
        <end position="1307"/>
    </location>
</feature>
<evidence type="ECO:0000313" key="12">
    <source>
        <dbReference type="WBParaSite" id="scf7180000421964.g7982"/>
    </source>
</evidence>
<dbReference type="Pfam" id="PF07679">
    <property type="entry name" value="I-set"/>
    <property type="match status" value="53"/>
</dbReference>
<keyword evidence="3" id="KW-0963">Cytoplasm</keyword>
<dbReference type="GO" id="GO:0045989">
    <property type="term" value="P:positive regulation of striated muscle contraction"/>
    <property type="evidence" value="ECO:0007669"/>
    <property type="project" value="UniProtKB-ARBA"/>
</dbReference>
<feature type="domain" description="Fibronectin type-III" evidence="10">
    <location>
        <begin position="5584"/>
        <end position="5681"/>
    </location>
</feature>
<dbReference type="GO" id="GO:0040017">
    <property type="term" value="P:positive regulation of locomotion"/>
    <property type="evidence" value="ECO:0007669"/>
    <property type="project" value="UniProtKB-ARBA"/>
</dbReference>
<feature type="domain" description="Ig-like" evidence="9">
    <location>
        <begin position="4344"/>
        <end position="4444"/>
    </location>
</feature>
<feature type="domain" description="Ig-like" evidence="9">
    <location>
        <begin position="160"/>
        <end position="250"/>
    </location>
</feature>
<feature type="domain" description="Ig-like" evidence="9">
    <location>
        <begin position="3473"/>
        <end position="3541"/>
    </location>
</feature>
<dbReference type="PANTHER" id="PTHR45080:SF8">
    <property type="entry name" value="IG-LIKE DOMAIN-CONTAINING PROTEIN"/>
    <property type="match status" value="1"/>
</dbReference>
<dbReference type="FunFam" id="2.60.40.10:FF:000080">
    <property type="entry name" value="Myosin light chain kinase, smooth muscle"/>
    <property type="match status" value="2"/>
</dbReference>
<feature type="domain" description="Ig-like" evidence="9">
    <location>
        <begin position="3665"/>
        <end position="3755"/>
    </location>
</feature>
<evidence type="ECO:0000256" key="6">
    <source>
        <dbReference type="ARBA" id="ARBA00023157"/>
    </source>
</evidence>
<feature type="domain" description="Ig-like" evidence="9">
    <location>
        <begin position="3857"/>
        <end position="3947"/>
    </location>
</feature>
<feature type="domain" description="Ig-like" evidence="9">
    <location>
        <begin position="262"/>
        <end position="350"/>
    </location>
</feature>
<keyword evidence="5" id="KW-0677">Repeat</keyword>
<dbReference type="GO" id="GO:0030424">
    <property type="term" value="C:axon"/>
    <property type="evidence" value="ECO:0007669"/>
    <property type="project" value="TreeGrafter"/>
</dbReference>
<dbReference type="Pfam" id="PF00041">
    <property type="entry name" value="fn3"/>
    <property type="match status" value="1"/>
</dbReference>
<dbReference type="SMART" id="SM00060">
    <property type="entry name" value="FN3"/>
    <property type="match status" value="1"/>
</dbReference>
<feature type="domain" description="Ig-like" evidence="9">
    <location>
        <begin position="2740"/>
        <end position="2832"/>
    </location>
</feature>
<feature type="domain" description="Ig-like" evidence="9">
    <location>
        <begin position="1410"/>
        <end position="1500"/>
    </location>
</feature>
<dbReference type="GO" id="GO:0008046">
    <property type="term" value="F:axon guidance receptor activity"/>
    <property type="evidence" value="ECO:0007669"/>
    <property type="project" value="TreeGrafter"/>
</dbReference>
<feature type="domain" description="Ig-like" evidence="9">
    <location>
        <begin position="4238"/>
        <end position="4331"/>
    </location>
</feature>
<feature type="region of interest" description="Disordered" evidence="8">
    <location>
        <begin position="642"/>
        <end position="666"/>
    </location>
</feature>
<feature type="domain" description="Ig-like" evidence="9">
    <location>
        <begin position="1642"/>
        <end position="1732"/>
    </location>
</feature>
<sequence length="5950" mass="658297">MVLRVMYVIELMEAEEGGIELVDPSWCPEEGPPRRKVKSPPVISPTGSSTSLYSGGSSQLEWQTTGTALEMQGTKVTRTQYGFRTLQESSAKMYKDNVLVREDDRHTFYADEDGFFALTIDPVQTGDTGRYTCVATNEYGQASTSAFFRVLKVEKESASPDFVKMLEPSDRSCKEGDVVDFECQVSGWPEPELLWLMDGQPLRPSHDFRIQYDGQRGTLQIRDAQPDDTGTYTVRITNDYGVAETRCRLEVQSDPDRNHVSPEFQAVLEDADCNEGDTVKFKAILTGDPNPEVIWYINGIPLTPSEKIQFISEDGICILTVKDVNRHQDGTVTCQGKNRLGSSSCEARLRVRVPPLPPYFERPLEDRMITENGAVMFELDVVGYPEPKVEFFLKGRPLIDGVGGVEIRQLEGNYRLTIPDCKIDSHDGELLCRAQNDHGQAESRARLTVEPEEEESRSAPTFTVKHGEHAIFEAIARGSPLPVLSWFINGNKLDAQTQGVISIESTGEGTGQKITLDSTHWAGTILCRAENAIGRFETKARLIVLPPERRKQPPGFRKPLTDKTENEGDSVVFEVCVDPESLVNKFIWRLNGVELNNGDREGRISLSQADGGIARLEINKCRLEDGGIIECVAVNTEGETSTSSKFSVTVGPPTKKGRFDGGEEESEASSLITKVENIPPVTIVVGDQKVLATEGEPMEVQFYGGLKPTFTKGLEGAVLECRPGDNLIAEVEVSDAQAIKWFKNNIPLEDGKEGIRIEQSPGRSRLIIPNIQLGQNGQLKVEAENENGKSESNGQVRILVENGQGSTANMPVQIRKPLTDITVIENDTAEFRASVIGTPTPNIRWLLNGTPVEGGDENIQITSRQTGDQTEHTLRIPRTSISAHNGARVVLRATQDGQGDGVQSEANIHVHARVPGPPYFSRQPQDHDVYDDVESVKFSAIVHGEPVPTVTWSLKGQVLTASDQLRIRHDTSTGKTSIRIFHPRADTHTGEIRVLAENIHGATEAFANLLVQPKADLPRFLTDMDDKLVPEGADIKFIVRIEETVPPAEVQWTLNGKPLSDGDNIRITKEGNNHILEITNVKKEQAGECACIAKNSAGTKRQNSQLTVKEVGVPPTFARNLEDRLMDDQQTLVLEAQLASGVRPEPTVKWFRDGVELQSSERVKLVEEGDIDHRVYRMTILRIEMADKGRITIQAENQFGKCECTANVGIQRRQSLRKPQFLSELGPITVTEGDTLNAKVIISGDPTPYTKWYINNQMVYQTEDTEMVHESGVYTLKIHGCTRDMTGTIRCVAGNKMGEAIIEGKLVVVAPVPVEFETGLCDATCREGDTLRLKAVLLGEPMPEVSWFINGNKLVESQNCKITTIGTTYTVLIRNITQDYAGSVVCEAVNEFGKASSQATLRVLPRGEPPDFIEWLSNVRARQGSEVIHKVVYTGEPRPAISWFINNQEIVSSTEEIIITTTENTSTLTIRSFNPERHVGEIICKAENDAGEVSCTANMATYTSDMFTESESGSQVEERLEEDLMETMRTSTPIMAPAFITKIKDTRIQRGHQAIFECVVPDTKGVCCKWLHDGMEIELIARIRVQVQTIEGFTTSELVIDAVEPEDAGKYTVIVENEAGRAQCEAELTVVETMDKPVQMPPDFSIKLQDKSVPLTERVTFECKVTGLPEPQIGWLQDGKPLDFLPGVRTESDKGIQRLIIESVERVHEACYTCTAENVIGKAETSANLRVETMAPVFTRPLTDLQAQLGGQAVLECHVKGIPQPTVEFYSAHDNFRIQTGTRVSIQHDATNIQWRMVIKEMQQGDFRTYRAVARNEIGQVQCEAKIVEQETSLERPRIIEPLKRSRVREGETVEMGVRVAGGRPGMPLEVEWFKNGTPLVPADQRVRLVEYRDSGEFKLIIEDARMEDAGDYGIQISNQAGKDSSHAQLAVDKKEELQKAPEFTQPLRDVSIRETETVVLTCTVSGEPKPQAQWSCDGKPVNDDGKRIRIISETVDEIQERHSVTITTSTPSESGLYTCKAVNLAGEAETRGRLTVREDLAPPVFTELLRDVQIRERETVTFSVTVEGRPTPQIQWLKDSQTIQFDTRIVQQEIDEQRGHYVVQLKDALISDTGLYSCQATNKAGQAKTESRVTVEELLETPKFTEGLRPVEVREGDSATMSVVVSGVPTPEIFWYKDGSPVEIDGQHIIRRDLDNQHSLSIQNATLRDAGTYTCQAKNKAGQCVTQAQLGVIEQLEAPKFVDGLKPVEVKEGETAKMSVQVDSKPAPKVQWFKDGQPVNVDGVHIIATDDGHGKHELIIKDAKNNDAGTYTCKASNKVGEAESQAKFAVIEELEAPRFVDGLKPVEVKEGETAKMSVEVTGKPEPEVQWNKDGWPIQVDNVHTIVKDEGKGQHSLTVKDANTADAGTYSCKATNKVGMAETQAKFGVIEDLEAPEFTKGLTPVEVKEGETAKMSVEVKGKPLSQVQWFKDGQPVQVDGIHVVATDDGHGKHELIIKDAKNSDAGTYSCRATNKAGSAETRTNFAVIEEMEAPKFVDGLKPVEVKEGETAKMSVEVTGKPEPEVQWNKDGWPVQVDNVHTIVKDEGKGQHSLTVKDANLADAGTYTCKAVNKAGQAETQAKFGVIEDVEAPRFTEPLKELTVEPGQNVVNLECTVQGKPEPEVRWTRNGEPIYMDGVHAIAKKDDKGHHTLTISNAQKEDAGVYKCEAINKAGRDETSAPLKFPTEQVVEPMKEGQVQPIFTRKLEPQTVKEGETVEMSCQVNATESKPEIQWFHDGRQIFPQASPNIQMEQSADGTLRLRILHATKDDVGEYRCEAVNPVGKAETSAPLRYAQQVAIEQPMEETFLNWRRQLHDQQVQKGTTNVVFECELAPTAARGIRFDWLKDGAILANKLLQYALRIEQSPDGFTQRLIFECAQFDHIGVYRCVATDVNGNQIWTEARLGVIAPAEGGEMAPGPPEFVELLKSATTTIGGTVVLRCKVKGFPRPTITWSRQGYGPVTATDRISMEYHDDGTIILTIKNAEMEDTGEYRCDAENEYGTAWTEGPIIVAAEGSLPIDGEAPDFTEPIRPITVRVGMNHNMENIRNYSPFLPGGTGILEGKVTGLPFPEIKWYKGDQLLVQGANPRYRIEAHPDGTQRLVISDAQLGDMDDYRCEASNKYGDVWSDVTLTVSTHTPEVSEMQGPTAPSFVKPLQEVHAQEGAPAELECVDGEPIDAGDVHFKQTLFPDGTARLALPAARITDAGQFRCEATNPSGKASTEAPLRVVLAEKMPEIPKEMVPEFVEQLKPVQAKEGEEPFFECKIHGTPKPDVKWYKNGRELGPDDGKIESLPDGTQRLHLPPVGPNDDGNYYECVATNPAGSARSGAPLTVTPSVKETPPTFKRGLQDQNLPKGSPLVLDVEVDGKPTNVQWFKDGRPLGPGEDLGNGHYRLMVPELKDDGDFGRYSVQVSNGAGSADSTAAVTEAGGESKPEIVKGLLPVSVRAGEPAKFEVQARGPVRTVKWYKNGKELENPVVEEDKAAGIYRLIIPSANEDDQGDYKAGKILEFLYLKYDFPVLPPALPPLGFVRPLTDQQVPKGQTAVLEIETNRAPKIVKWYKNGEELKPGQAKAQPKQISDTKFKLEIPDADEIDAANYSVKVFDKEDEPGADSSCQLRVLLPAEKPDFKRPLREQTIPEEDELILEVETIGKPHIVKWFKNVQEVFPSNRIKIEQLGPDQFRLTIPSALRDDSGLYSVEIENDAGKAKCEAKQTVEPFPEFIKPLKDLEVDEGAVAEFMCETNLRSIPRVVKWFKNGSEIFADDRIQIISESTTGIFKLIIKSAIKEDIGTYKILLENTAGKAESSAQLGVRSLAQVPGFEQPLREQTIPEKDQLVLEVKTTGRPTLVKWFKNGQELLPSDRIRMEQLGPDHFRLIIPSALADDSGLYSVEIENDAGKAKCEAKQTVEPFPEFIKPLKDLEVDEGAVAEFMCETNLRSLPRVIRWFKNGNEIFADDRIQIISEPNTGIFKLIIKSAIKEDIGTYKILLENTAGKAESSAQLSVRPLKKLEPPKIVKALLDQIVAEGEPLTFEVQIQGDVDEVKWLKDEFPVGKDARIQVQKVDDQTYRLTIPAAVLSDAGEFEVQAINAAGKAASTARAEVDQAPRIVQGLLPGDILEGDEHLFRVEASAPIRTVKWLKDGQEITAPTGARFRLKDISPKKYELELTDAKLEDGAAYKVILSNRAGQCESQADLKVRKPVQFKLRKGLNDVTINEGEPLELVAELDGQPASVTWLKNGVEVKPDGERLKIISNPETGIYSLLIPSAATSDGGAYRVVFANPAGGEVSSGSVAHVRSRKPSIETSPAVFLSPLSDVELPEGEVLTLKCTVGGQPLPEEVIWYRKAEGATAEEQLQPDGDRIAIRLGLDGNAMLRIRDVKRSEAGQFRAVAKNEAGQAETSCQVKVTIGGAEKGEAPKFVIPLKKTEGALGSNVEFRVKVRGVPSPTLEWTLNGKPIIGEPRFKLEDLSDGNWSLTIADIRQEDFGTLKCVATNPLGQDQCEAQFEPSERKPSIVPSEPSGYAPKFNVPLWDRRIPEGQPLSIECHVDAKPAADIEWFYNGEPLKDTGDGRIEIRNTPDGACRVRIKDFRADAGAGEYRCQATNPFGVADTRANYNVEPIAEKEAPKEELAKAPRFNPGLEDCAFEEGKQILLRCRVEAQPPASITFYKDGVPIRPGDRIRINYNEESGECLLTIDDCLTNDEGAYRCVAQNIHGSANTACQVGVKKRAPSVTEEAAGEPPQFVRGLVDQYIDRGDKMVFSCILGGGTPDEIKWYRDGKLLSPAEGRIEIERLPNGECRLTISDCSIADEGIYRCEASNAFGTAKTQATGHVDMKLKAEKPPPSEEGEAPRFIIPLSDSTVFTGSPIELECKVTGKPLPTVKWTKDGHPLAEDARFDWSESRPDEGFYRLRIRDATAHDEGTYRCVATNESGQASTRATVRVEDELGKGAPPTAEGKPPLISVRLADQRVTEGQPLTLHCRVEGDPTPELVWYKDGEQIRPSERCRLERDPQTGDGRLIIPSCTIDDDGVYRVIATNPHGSAYDKCTVSVKKAEEKRPKLEKPEGVSDEFDANRAPKLLEPLQNVKVMEKEPIKMRCRFGWRSGDPKPTIKWYKDGDRLFPYDHVAIPEIDDDGWCELEIPESMRSDSGNYRCIAENSFGTARTVGEVQVSKEARKPFEERLKDQLKDIGRAPGFTIPLTMKRAKPTETVVFECLPYGQPFPDIKWLKDGIEIKPGEGISIEALPDGTQRLTLTNVDFPSEGFYRCVANNEHGTASTKAELKMIGDRLPSRRVEEEGPPADQKPRIRPGLHNQSIHQGSPLEWQVAVLGVPTPSVEWLKDGKPLAEAAGAPDSRISIFQDERGLHHLVIVNVQPDDAGDYSVVAKNPLGEAVSTGSLSVIRPRVVEGGEEEGRGAMPFPPGFIRQLKNKHVFVKMPAIFDCLVVGYPPPDVDWYHNGKKICPGPRHKIQVAGGGSHALLIQDVCTEDAGEYVAIARNCHGQAQSSAILDVTVPFMDKIKFDGSEDVTPYLTEEYGFRRQRKSIPTPPDRGPFIKEVTGHYLTLSWIPTKRSPPRYPQVTYVIEFRELPDKDWQLLDYNIPEPVCKVRNLELGKSYQFRVRAENIYGISDPSPPSPPSRLMARPPPVLDKFRRVIPLLDPYMERALDQAHAEQYACTPWFAPGVKERHFVAETDHLSITLHYAGYPDPKITWKHRGWDIDASGPTSNIRISSHAGAETTITFLGFQKSNAGQYTCVAENQYGKAEQNLLVDVATRPKFTQPLSNRDYTSDKPLRLNVRVEGNPVPEVKWLKDWRPVAESSRVHLIQEDSNLRTLLIDQPIWSDSGIYTCTAFNDAGQAVTSCTITVEVENDFLKDFKLKDFRKSIKLERGPLRDIYDIQEAVEEEYSIATESVK</sequence>
<feature type="domain" description="Ig-like" evidence="9">
    <location>
        <begin position="4887"/>
        <end position="4978"/>
    </location>
</feature>
<dbReference type="GO" id="GO:0060298">
    <property type="term" value="P:positive regulation of sarcomere organization"/>
    <property type="evidence" value="ECO:0007669"/>
    <property type="project" value="UniProtKB-ARBA"/>
</dbReference>
<keyword evidence="6" id="KW-1015">Disulfide bond</keyword>
<feature type="region of interest" description="Disordered" evidence="8">
    <location>
        <begin position="3364"/>
        <end position="3395"/>
    </location>
</feature>
<feature type="domain" description="Ig-like" evidence="9">
    <location>
        <begin position="3064"/>
        <end position="3174"/>
    </location>
</feature>
<dbReference type="PROSITE" id="PS50835">
    <property type="entry name" value="IG_LIKE"/>
    <property type="match status" value="49"/>
</dbReference>
<dbReference type="CDD" id="cd00096">
    <property type="entry name" value="Ig"/>
    <property type="match status" value="5"/>
</dbReference>
<feature type="domain" description="Ig-like" evidence="9">
    <location>
        <begin position="27"/>
        <end position="145"/>
    </location>
</feature>
<feature type="compositionally biased region" description="Low complexity" evidence="8">
    <location>
        <begin position="44"/>
        <end position="58"/>
    </location>
</feature>
<dbReference type="PROSITE" id="PS50853">
    <property type="entry name" value="FN3"/>
    <property type="match status" value="1"/>
</dbReference>
<dbReference type="FunFam" id="2.60.40.10:FF:000425">
    <property type="entry name" value="Myosin light chain kinase"/>
    <property type="match status" value="9"/>
</dbReference>
<feature type="domain" description="Ig-like" evidence="9">
    <location>
        <begin position="2632"/>
        <end position="2723"/>
    </location>
</feature>
<feature type="domain" description="Ig-like" evidence="9">
    <location>
        <begin position="5113"/>
        <end position="5208"/>
    </location>
</feature>
<feature type="domain" description="Ig-like" evidence="9">
    <location>
        <begin position="1311"/>
        <end position="1402"/>
    </location>
</feature>
<dbReference type="CDD" id="cd00063">
    <property type="entry name" value="FN3"/>
    <property type="match status" value="1"/>
</dbReference>
<evidence type="ECO:0000259" key="10">
    <source>
        <dbReference type="PROSITE" id="PS50853"/>
    </source>
</evidence>
<dbReference type="GO" id="GO:0050808">
    <property type="term" value="P:synapse organization"/>
    <property type="evidence" value="ECO:0007669"/>
    <property type="project" value="TreeGrafter"/>
</dbReference>
<protein>
    <submittedName>
        <fullName evidence="12">Uncharacterized protein</fullName>
    </submittedName>
</protein>
<evidence type="ECO:0000256" key="2">
    <source>
        <dbReference type="ARBA" id="ARBA00006692"/>
    </source>
</evidence>
<dbReference type="GO" id="GO:0019899">
    <property type="term" value="F:enzyme binding"/>
    <property type="evidence" value="ECO:0007669"/>
    <property type="project" value="UniProtKB-ARBA"/>
</dbReference>
<dbReference type="Gene3D" id="2.60.40.10">
    <property type="entry name" value="Immunoglobulins"/>
    <property type="match status" value="56"/>
</dbReference>
<dbReference type="InterPro" id="IPR013098">
    <property type="entry name" value="Ig_I-set"/>
</dbReference>
<comment type="similarity">
    <text evidence="2">Belongs to the protein kinase superfamily. CAMK Ser/Thr protein kinase family.</text>
</comment>
<feature type="domain" description="Ig-like" evidence="9">
    <location>
        <begin position="1837"/>
        <end position="1931"/>
    </location>
</feature>
<evidence type="ECO:0000259" key="9">
    <source>
        <dbReference type="PROSITE" id="PS50835"/>
    </source>
</evidence>
<comment type="subcellular location">
    <subcellularLocation>
        <location evidence="1">Cytoplasm</location>
        <location evidence="1">Myofibril</location>
        <location evidence="1">Sarcomere</location>
        <location evidence="1">A band</location>
    </subcellularLocation>
</comment>